<dbReference type="OrthoDB" id="557695at2759"/>
<organism evidence="2 3">
    <name type="scientific">Edaphochlamys debaryana</name>
    <dbReference type="NCBI Taxonomy" id="47281"/>
    <lineage>
        <taxon>Eukaryota</taxon>
        <taxon>Viridiplantae</taxon>
        <taxon>Chlorophyta</taxon>
        <taxon>core chlorophytes</taxon>
        <taxon>Chlorophyceae</taxon>
        <taxon>CS clade</taxon>
        <taxon>Chlamydomonadales</taxon>
        <taxon>Chlamydomonadales incertae sedis</taxon>
        <taxon>Edaphochlamys</taxon>
    </lineage>
</organism>
<protein>
    <submittedName>
        <fullName evidence="2">Uncharacterized protein</fullName>
    </submittedName>
</protein>
<evidence type="ECO:0000313" key="2">
    <source>
        <dbReference type="EMBL" id="KAG2486336.1"/>
    </source>
</evidence>
<evidence type="ECO:0000313" key="3">
    <source>
        <dbReference type="Proteomes" id="UP000612055"/>
    </source>
</evidence>
<sequence>MELIAAFSPDTPNSPALATFCTWLLEYVNETVARPGGASAAQIHQYSSQPLSMWAWCVGSLTEQNPRPPPITPAEVQDGTQPKRRRANTATAAGGNALSAGVDVDAAAWANLGQAVCLTYGFLYGTAFRAAILTHETLPARLKAQKQQAEQEQQFKLFCSPTACARVLGWAVYTGGKAAAKPRLGEPLPASRVFGILSAGKEDGSHRKCMYSDLLDKLQLGQVCVPHQALVPVFVALQHQLITSAQSTTSILCSGAVAIQEMLDTARRDAEAWRSFRSACDCAGLPALFGEVYGPNPTPAQLAAVDAQLRRIQGVLVDKYVHANLMGLLNSKGLLAAKDAAANQTTREARKAEAAGSKAAAGATQRKAAYDASEKKAAKRAPSAAGAGGAGGAGAKGKQASKPPAATETSSVYDESRAASLGLLRSKGLQRVQEALALGRR</sequence>
<gene>
    <name evidence="2" type="ORF">HYH03_015040</name>
</gene>
<comment type="caution">
    <text evidence="2">The sequence shown here is derived from an EMBL/GenBank/DDBJ whole genome shotgun (WGS) entry which is preliminary data.</text>
</comment>
<accession>A0A835XQC3</accession>
<feature type="compositionally biased region" description="Gly residues" evidence="1">
    <location>
        <begin position="386"/>
        <end position="395"/>
    </location>
</feature>
<dbReference type="EMBL" id="JAEHOE010000114">
    <property type="protein sequence ID" value="KAG2486336.1"/>
    <property type="molecule type" value="Genomic_DNA"/>
</dbReference>
<feature type="compositionally biased region" description="Low complexity" evidence="1">
    <location>
        <begin position="396"/>
        <end position="406"/>
    </location>
</feature>
<dbReference type="Proteomes" id="UP000612055">
    <property type="component" value="Unassembled WGS sequence"/>
</dbReference>
<reference evidence="2" key="1">
    <citation type="journal article" date="2020" name="bioRxiv">
        <title>Comparative genomics of Chlamydomonas.</title>
        <authorList>
            <person name="Craig R.J."/>
            <person name="Hasan A.R."/>
            <person name="Ness R.W."/>
            <person name="Keightley P.D."/>
        </authorList>
    </citation>
    <scope>NUCLEOTIDE SEQUENCE</scope>
    <source>
        <strain evidence="2">CCAP 11/70</strain>
    </source>
</reference>
<feature type="compositionally biased region" description="Low complexity" evidence="1">
    <location>
        <begin position="354"/>
        <end position="367"/>
    </location>
</feature>
<dbReference type="AlphaFoldDB" id="A0A835XQC3"/>
<proteinExistence type="predicted"/>
<evidence type="ECO:0000256" key="1">
    <source>
        <dbReference type="SAM" id="MobiDB-lite"/>
    </source>
</evidence>
<keyword evidence="3" id="KW-1185">Reference proteome</keyword>
<name>A0A835XQC3_9CHLO</name>
<feature type="region of interest" description="Disordered" evidence="1">
    <location>
        <begin position="347"/>
        <end position="414"/>
    </location>
</feature>